<dbReference type="AlphaFoldDB" id="A0A6C0C200"/>
<reference evidence="1" key="1">
    <citation type="journal article" date="2020" name="Nature">
        <title>Giant virus diversity and host interactions through global metagenomics.</title>
        <authorList>
            <person name="Schulz F."/>
            <person name="Roux S."/>
            <person name="Paez-Espino D."/>
            <person name="Jungbluth S."/>
            <person name="Walsh D.A."/>
            <person name="Denef V.J."/>
            <person name="McMahon K.D."/>
            <person name="Konstantinidis K.T."/>
            <person name="Eloe-Fadrosh E.A."/>
            <person name="Kyrpides N.C."/>
            <person name="Woyke T."/>
        </authorList>
    </citation>
    <scope>NUCLEOTIDE SEQUENCE</scope>
    <source>
        <strain evidence="1">GVMAG-M-3300020182-33</strain>
    </source>
</reference>
<sequence>MEVSNTLATEALRLLALADVSYFDLRTLASLERVSSSLTLTDRQWKRVAHAYVTEPAFWTMAAARPFKTARPLPSWKDELQRLVGYKKKCRHLGFVIDDAYIMRSWQYIDNKSVRNQSLRASTFCCNVSRGVSIMQTP</sequence>
<evidence type="ECO:0000313" key="1">
    <source>
        <dbReference type="EMBL" id="QHS97789.1"/>
    </source>
</evidence>
<dbReference type="EMBL" id="MN739304">
    <property type="protein sequence ID" value="QHS97789.1"/>
    <property type="molecule type" value="Genomic_DNA"/>
</dbReference>
<accession>A0A6C0C200</accession>
<proteinExistence type="predicted"/>
<organism evidence="1">
    <name type="scientific">viral metagenome</name>
    <dbReference type="NCBI Taxonomy" id="1070528"/>
    <lineage>
        <taxon>unclassified sequences</taxon>
        <taxon>metagenomes</taxon>
        <taxon>organismal metagenomes</taxon>
    </lineage>
</organism>
<name>A0A6C0C200_9ZZZZ</name>
<protein>
    <submittedName>
        <fullName evidence="1">Uncharacterized protein</fullName>
    </submittedName>
</protein>